<keyword evidence="5" id="KW-1185">Reference proteome</keyword>
<gene>
    <name evidence="4" type="ORF">WCV65_18570</name>
</gene>
<evidence type="ECO:0000256" key="1">
    <source>
        <dbReference type="ARBA" id="ARBA00008182"/>
    </source>
</evidence>
<dbReference type="RefSeq" id="WP_338778539.1">
    <property type="nucleotide sequence ID" value="NZ_CP147407.1"/>
</dbReference>
<evidence type="ECO:0000313" key="4">
    <source>
        <dbReference type="EMBL" id="WXB96513.1"/>
    </source>
</evidence>
<keyword evidence="3" id="KW-0089">Bile pigment</keyword>
<reference evidence="4 5" key="1">
    <citation type="submission" date="2024-02" db="EMBL/GenBank/DDBJ databases">
        <title>Seven novel Bacillus-like species.</title>
        <authorList>
            <person name="Liu G."/>
        </authorList>
    </citation>
    <scope>NUCLEOTIDE SEQUENCE [LARGE SCALE GENOMIC DNA]</scope>
    <source>
        <strain evidence="4 5">FJAT-52054</strain>
    </source>
</reference>
<dbReference type="SUPFAM" id="SSF46458">
    <property type="entry name" value="Globin-like"/>
    <property type="match status" value="1"/>
</dbReference>
<evidence type="ECO:0000313" key="5">
    <source>
        <dbReference type="Proteomes" id="UP001377337"/>
    </source>
</evidence>
<dbReference type="EMBL" id="CP147407">
    <property type="protein sequence ID" value="WXB96513.1"/>
    <property type="molecule type" value="Genomic_DNA"/>
</dbReference>
<sequence length="116" mass="13753">MNPQIKDEIIEQVVEGIYEHYPELLEKYGETGKRKCREDNEHHLKHLATAYEAQMPKIFTDYAVWLNNVLTSRGMKKEHLMDNFERIEKALETVEAPEKNDYVQYLRGANQLLSER</sequence>
<dbReference type="Gene3D" id="1.10.490.20">
    <property type="entry name" value="Phycocyanins"/>
    <property type="match status" value="1"/>
</dbReference>
<accession>A0ABZ2NFF8</accession>
<protein>
    <submittedName>
        <fullName evidence="4">Uncharacterized protein</fullName>
    </submittedName>
</protein>
<comment type="similarity">
    <text evidence="1">Belongs to the phycobiliprotein family.</text>
</comment>
<evidence type="ECO:0000256" key="3">
    <source>
        <dbReference type="ARBA" id="ARBA00023307"/>
    </source>
</evidence>
<dbReference type="InterPro" id="IPR009050">
    <property type="entry name" value="Globin-like_sf"/>
</dbReference>
<dbReference type="InterPro" id="IPR038719">
    <property type="entry name" value="Phycobilisome_asu/bsu_sf"/>
</dbReference>
<evidence type="ECO:0000256" key="2">
    <source>
        <dbReference type="ARBA" id="ARBA00022991"/>
    </source>
</evidence>
<name>A0ABZ2NFF8_9BACI</name>
<dbReference type="Proteomes" id="UP001377337">
    <property type="component" value="Chromosome"/>
</dbReference>
<organism evidence="4 5">
    <name type="scientific">Metabacillus sediminis</name>
    <dbReference type="NCBI Taxonomy" id="3117746"/>
    <lineage>
        <taxon>Bacteria</taxon>
        <taxon>Bacillati</taxon>
        <taxon>Bacillota</taxon>
        <taxon>Bacilli</taxon>
        <taxon>Bacillales</taxon>
        <taxon>Bacillaceae</taxon>
        <taxon>Metabacillus</taxon>
    </lineage>
</organism>
<keyword evidence="2" id="KW-0157">Chromophore</keyword>
<proteinExistence type="inferred from homology"/>